<organism evidence="1 2">
    <name type="scientific">Batillaria attramentaria</name>
    <dbReference type="NCBI Taxonomy" id="370345"/>
    <lineage>
        <taxon>Eukaryota</taxon>
        <taxon>Metazoa</taxon>
        <taxon>Spiralia</taxon>
        <taxon>Lophotrochozoa</taxon>
        <taxon>Mollusca</taxon>
        <taxon>Gastropoda</taxon>
        <taxon>Caenogastropoda</taxon>
        <taxon>Sorbeoconcha</taxon>
        <taxon>Cerithioidea</taxon>
        <taxon>Batillariidae</taxon>
        <taxon>Batillaria</taxon>
    </lineage>
</organism>
<dbReference type="Proteomes" id="UP001519460">
    <property type="component" value="Unassembled WGS sequence"/>
</dbReference>
<sequence>MTDGLFYKGCQSNFMLSNTAHQTMLHPTPAGTWKMAVWRLVSLPLTGLASDEMMAAVIDTIEKTYNVFWKRIAKITAKRGKEVGDGNLSKTVGHRKPFCSLERDRYF</sequence>
<reference evidence="1 2" key="1">
    <citation type="journal article" date="2023" name="Sci. Data">
        <title>Genome assembly of the Korean intertidal mud-creeper Batillaria attramentaria.</title>
        <authorList>
            <person name="Patra A.K."/>
            <person name="Ho P.T."/>
            <person name="Jun S."/>
            <person name="Lee S.J."/>
            <person name="Kim Y."/>
            <person name="Won Y.J."/>
        </authorList>
    </citation>
    <scope>NUCLEOTIDE SEQUENCE [LARGE SCALE GENOMIC DNA]</scope>
    <source>
        <strain evidence="1">Wonlab-2016</strain>
    </source>
</reference>
<dbReference type="EMBL" id="JACVVK020000206">
    <property type="protein sequence ID" value="KAK7484699.1"/>
    <property type="molecule type" value="Genomic_DNA"/>
</dbReference>
<protein>
    <submittedName>
        <fullName evidence="1">Uncharacterized protein</fullName>
    </submittedName>
</protein>
<evidence type="ECO:0000313" key="1">
    <source>
        <dbReference type="EMBL" id="KAK7484699.1"/>
    </source>
</evidence>
<name>A0ABD0KC45_9CAEN</name>
<accession>A0ABD0KC45</accession>
<gene>
    <name evidence="1" type="ORF">BaRGS_00024107</name>
</gene>
<proteinExistence type="predicted"/>
<comment type="caution">
    <text evidence="1">The sequence shown here is derived from an EMBL/GenBank/DDBJ whole genome shotgun (WGS) entry which is preliminary data.</text>
</comment>
<evidence type="ECO:0000313" key="2">
    <source>
        <dbReference type="Proteomes" id="UP001519460"/>
    </source>
</evidence>
<keyword evidence="2" id="KW-1185">Reference proteome</keyword>
<dbReference type="AlphaFoldDB" id="A0ABD0KC45"/>